<dbReference type="InterPro" id="IPR036390">
    <property type="entry name" value="WH_DNA-bd_sf"/>
</dbReference>
<proteinExistence type="predicted"/>
<comment type="caution">
    <text evidence="2">The sequence shown here is derived from an EMBL/GenBank/DDBJ whole genome shotgun (WGS) entry which is preliminary data.</text>
</comment>
<reference evidence="3" key="1">
    <citation type="journal article" date="2019" name="Int. J. Syst. Evol. Microbiol.">
        <title>The Global Catalogue of Microorganisms (GCM) 10K type strain sequencing project: providing services to taxonomists for standard genome sequencing and annotation.</title>
        <authorList>
            <consortium name="The Broad Institute Genomics Platform"/>
            <consortium name="The Broad Institute Genome Sequencing Center for Infectious Disease"/>
            <person name="Wu L."/>
            <person name="Ma J."/>
        </authorList>
    </citation>
    <scope>NUCLEOTIDE SEQUENCE [LARGE SCALE GENOMIC DNA]</scope>
    <source>
        <strain evidence="3">CCM 8947</strain>
    </source>
</reference>
<dbReference type="InterPro" id="IPR005149">
    <property type="entry name" value="Tscrpt_reg_PadR_N"/>
</dbReference>
<dbReference type="PANTHER" id="PTHR33169">
    <property type="entry name" value="PADR-FAMILY TRANSCRIPTIONAL REGULATOR"/>
    <property type="match status" value="1"/>
</dbReference>
<dbReference type="Pfam" id="PF03551">
    <property type="entry name" value="PadR"/>
    <property type="match status" value="1"/>
</dbReference>
<dbReference type="RefSeq" id="WP_125697102.1">
    <property type="nucleotide sequence ID" value="NZ_JBHTOG010000002.1"/>
</dbReference>
<dbReference type="InterPro" id="IPR052509">
    <property type="entry name" value="Metal_resp_DNA-bind_regulator"/>
</dbReference>
<protein>
    <submittedName>
        <fullName evidence="2">PadR family transcriptional regulator</fullName>
    </submittedName>
</protein>
<organism evidence="2 3">
    <name type="scientific">Lacticaseibacillus yichunensis</name>
    <dbReference type="NCBI Taxonomy" id="2486015"/>
    <lineage>
        <taxon>Bacteria</taxon>
        <taxon>Bacillati</taxon>
        <taxon>Bacillota</taxon>
        <taxon>Bacilli</taxon>
        <taxon>Lactobacillales</taxon>
        <taxon>Lactobacillaceae</taxon>
        <taxon>Lacticaseibacillus</taxon>
    </lineage>
</organism>
<gene>
    <name evidence="2" type="ORF">ACFQ47_00040</name>
</gene>
<evidence type="ECO:0000313" key="2">
    <source>
        <dbReference type="EMBL" id="MFD1431095.1"/>
    </source>
</evidence>
<dbReference type="PANTHER" id="PTHR33169:SF14">
    <property type="entry name" value="TRANSCRIPTIONAL REGULATOR RV3488"/>
    <property type="match status" value="1"/>
</dbReference>
<dbReference type="InterPro" id="IPR036388">
    <property type="entry name" value="WH-like_DNA-bd_sf"/>
</dbReference>
<dbReference type="SUPFAM" id="SSF46785">
    <property type="entry name" value="Winged helix' DNA-binding domain"/>
    <property type="match status" value="1"/>
</dbReference>
<sequence>MLSSDSIRGYNDAMILTVLARGDSYGYQIAKQIAANSQDAYSMRETTLYSVLTRLVKDGLIEAYPGEISYGRPRTYYHMTASGHQYLADKKAEWQELKTVVDRFLMEE</sequence>
<accession>A0ABW4CJL2</accession>
<evidence type="ECO:0000313" key="3">
    <source>
        <dbReference type="Proteomes" id="UP001597192"/>
    </source>
</evidence>
<dbReference type="Proteomes" id="UP001597192">
    <property type="component" value="Unassembled WGS sequence"/>
</dbReference>
<feature type="domain" description="Transcription regulator PadR N-terminal" evidence="1">
    <location>
        <begin position="15"/>
        <end position="88"/>
    </location>
</feature>
<name>A0ABW4CJL2_9LACO</name>
<evidence type="ECO:0000259" key="1">
    <source>
        <dbReference type="Pfam" id="PF03551"/>
    </source>
</evidence>
<dbReference type="EMBL" id="JBHTOG010000002">
    <property type="protein sequence ID" value="MFD1431095.1"/>
    <property type="molecule type" value="Genomic_DNA"/>
</dbReference>
<keyword evidence="3" id="KW-1185">Reference proteome</keyword>
<dbReference type="Gene3D" id="1.10.10.10">
    <property type="entry name" value="Winged helix-like DNA-binding domain superfamily/Winged helix DNA-binding domain"/>
    <property type="match status" value="1"/>
</dbReference>